<accession>A0AAD3MU80</accession>
<evidence type="ECO:0000256" key="8">
    <source>
        <dbReference type="ARBA" id="ARBA00023152"/>
    </source>
</evidence>
<reference evidence="11" key="1">
    <citation type="submission" date="2022-08" db="EMBL/GenBank/DDBJ databases">
        <title>Genome sequencing of akame (Lates japonicus).</title>
        <authorList>
            <person name="Hashiguchi Y."/>
            <person name="Takahashi H."/>
        </authorList>
    </citation>
    <scope>NUCLEOTIDE SEQUENCE</scope>
    <source>
        <strain evidence="11">Kochi</strain>
    </source>
</reference>
<keyword evidence="7" id="KW-0460">Magnesium</keyword>
<feature type="non-terminal residue" evidence="11">
    <location>
        <position position="1"/>
    </location>
</feature>
<keyword evidence="5" id="KW-0479">Metal-binding</keyword>
<evidence type="ECO:0000256" key="2">
    <source>
        <dbReference type="ARBA" id="ARBA00004679"/>
    </source>
</evidence>
<dbReference type="GO" id="GO:0042802">
    <property type="term" value="F:identical protein binding"/>
    <property type="evidence" value="ECO:0007669"/>
    <property type="project" value="TreeGrafter"/>
</dbReference>
<feature type="domain" description="Phosphofructokinase" evidence="10">
    <location>
        <begin position="30"/>
        <end position="128"/>
    </location>
</feature>
<evidence type="ECO:0000256" key="6">
    <source>
        <dbReference type="ARBA" id="ARBA00022777"/>
    </source>
</evidence>
<dbReference type="AlphaFoldDB" id="A0AAD3MU80"/>
<dbReference type="GO" id="GO:0061621">
    <property type="term" value="P:canonical glycolysis"/>
    <property type="evidence" value="ECO:0007669"/>
    <property type="project" value="TreeGrafter"/>
</dbReference>
<dbReference type="InterPro" id="IPR000023">
    <property type="entry name" value="Phosphofructokinase_dom"/>
</dbReference>
<dbReference type="PANTHER" id="PTHR13697">
    <property type="entry name" value="PHOSPHOFRUCTOKINASE"/>
    <property type="match status" value="1"/>
</dbReference>
<comment type="caution">
    <text evidence="11">The sequence shown here is derived from an EMBL/GenBank/DDBJ whole genome shotgun (WGS) entry which is preliminary data.</text>
</comment>
<keyword evidence="12" id="KW-1185">Reference proteome</keyword>
<evidence type="ECO:0000259" key="10">
    <source>
        <dbReference type="Pfam" id="PF00365"/>
    </source>
</evidence>
<evidence type="ECO:0000256" key="7">
    <source>
        <dbReference type="ARBA" id="ARBA00022842"/>
    </source>
</evidence>
<name>A0AAD3MU80_LATJO</name>
<dbReference type="SUPFAM" id="SSF53784">
    <property type="entry name" value="Phosphofructokinase"/>
    <property type="match status" value="1"/>
</dbReference>
<sequence length="128" mass="13717">MLRGKSFENNWNTYKLLAHISPPDVKSNINVAIMNIGAPCAGMNAAVRAAVRMGIIQGHTMLAVHDGFDGLAQGQIEPISWTTVSGWTGKGGSMLGTKRTLPAKMLEEISQNIAKFNIHALVIIGGFE</sequence>
<keyword evidence="8" id="KW-0324">Glycolysis</keyword>
<dbReference type="GO" id="GO:0003872">
    <property type="term" value="F:6-phosphofructokinase activity"/>
    <property type="evidence" value="ECO:0007669"/>
    <property type="project" value="UniProtKB-EC"/>
</dbReference>
<comment type="cofactor">
    <cofactor evidence="1">
        <name>Mg(2+)</name>
        <dbReference type="ChEBI" id="CHEBI:18420"/>
    </cofactor>
</comment>
<evidence type="ECO:0000256" key="1">
    <source>
        <dbReference type="ARBA" id="ARBA00001946"/>
    </source>
</evidence>
<dbReference type="GO" id="GO:0006002">
    <property type="term" value="P:fructose 6-phosphate metabolic process"/>
    <property type="evidence" value="ECO:0007669"/>
    <property type="project" value="InterPro"/>
</dbReference>
<dbReference type="GO" id="GO:0005524">
    <property type="term" value="F:ATP binding"/>
    <property type="evidence" value="ECO:0007669"/>
    <property type="project" value="TreeGrafter"/>
</dbReference>
<proteinExistence type="predicted"/>
<dbReference type="PRINTS" id="PR00476">
    <property type="entry name" value="PHFRCTKINASE"/>
</dbReference>
<dbReference type="GO" id="GO:0070095">
    <property type="term" value="F:fructose-6-phosphate binding"/>
    <property type="evidence" value="ECO:0007669"/>
    <property type="project" value="TreeGrafter"/>
</dbReference>
<dbReference type="GO" id="GO:0016208">
    <property type="term" value="F:AMP binding"/>
    <property type="evidence" value="ECO:0007669"/>
    <property type="project" value="TreeGrafter"/>
</dbReference>
<evidence type="ECO:0000256" key="3">
    <source>
        <dbReference type="ARBA" id="ARBA00022490"/>
    </source>
</evidence>
<comment type="pathway">
    <text evidence="2">Carbohydrate degradation; glycolysis; D-glyceraldehyde 3-phosphate and glycerone phosphate from D-glucose: step 3/4.</text>
</comment>
<evidence type="ECO:0000313" key="12">
    <source>
        <dbReference type="Proteomes" id="UP001279410"/>
    </source>
</evidence>
<dbReference type="GO" id="GO:0048029">
    <property type="term" value="F:monosaccharide binding"/>
    <property type="evidence" value="ECO:0007669"/>
    <property type="project" value="TreeGrafter"/>
</dbReference>
<evidence type="ECO:0000313" key="11">
    <source>
        <dbReference type="EMBL" id="GLD59404.1"/>
    </source>
</evidence>
<dbReference type="InterPro" id="IPR035966">
    <property type="entry name" value="PKF_sf"/>
</dbReference>
<dbReference type="GO" id="GO:0046872">
    <property type="term" value="F:metal ion binding"/>
    <property type="evidence" value="ECO:0007669"/>
    <property type="project" value="UniProtKB-KW"/>
</dbReference>
<dbReference type="InterPro" id="IPR022953">
    <property type="entry name" value="ATP_PFK"/>
</dbReference>
<dbReference type="Proteomes" id="UP001279410">
    <property type="component" value="Unassembled WGS sequence"/>
</dbReference>
<dbReference type="GO" id="GO:0005945">
    <property type="term" value="C:6-phosphofructokinase complex"/>
    <property type="evidence" value="ECO:0007669"/>
    <property type="project" value="TreeGrafter"/>
</dbReference>
<dbReference type="PANTHER" id="PTHR13697:SF59">
    <property type="entry name" value="ATP-DEPENDENT 6-PHOSPHOFRUCTOKINASE, MUSCLE TYPE"/>
    <property type="match status" value="1"/>
</dbReference>
<dbReference type="Pfam" id="PF00365">
    <property type="entry name" value="PFK"/>
    <property type="match status" value="1"/>
</dbReference>
<keyword evidence="3" id="KW-0963">Cytoplasm</keyword>
<protein>
    <submittedName>
        <fullName evidence="11">Phosphofructokinase, muscle a</fullName>
    </submittedName>
</protein>
<gene>
    <name evidence="11" type="ORF">AKAME5_002992600</name>
</gene>
<comment type="catalytic activity">
    <reaction evidence="9">
        <text>beta-D-fructose 6-phosphate + ATP = beta-D-fructose 1,6-bisphosphate + ADP + H(+)</text>
        <dbReference type="Rhea" id="RHEA:16109"/>
        <dbReference type="ChEBI" id="CHEBI:15378"/>
        <dbReference type="ChEBI" id="CHEBI:30616"/>
        <dbReference type="ChEBI" id="CHEBI:32966"/>
        <dbReference type="ChEBI" id="CHEBI:57634"/>
        <dbReference type="ChEBI" id="CHEBI:456216"/>
        <dbReference type="EC" id="2.7.1.11"/>
    </reaction>
</comment>
<dbReference type="GO" id="GO:0016020">
    <property type="term" value="C:membrane"/>
    <property type="evidence" value="ECO:0007669"/>
    <property type="project" value="TreeGrafter"/>
</dbReference>
<dbReference type="Gene3D" id="3.40.50.450">
    <property type="match status" value="1"/>
</dbReference>
<dbReference type="GO" id="GO:0030388">
    <property type="term" value="P:fructose 1,6-bisphosphate metabolic process"/>
    <property type="evidence" value="ECO:0007669"/>
    <property type="project" value="TreeGrafter"/>
</dbReference>
<evidence type="ECO:0000256" key="9">
    <source>
        <dbReference type="ARBA" id="ARBA00048070"/>
    </source>
</evidence>
<dbReference type="EMBL" id="BRZM01008190">
    <property type="protein sequence ID" value="GLD59404.1"/>
    <property type="molecule type" value="Genomic_DNA"/>
</dbReference>
<evidence type="ECO:0000256" key="5">
    <source>
        <dbReference type="ARBA" id="ARBA00022723"/>
    </source>
</evidence>
<evidence type="ECO:0000256" key="4">
    <source>
        <dbReference type="ARBA" id="ARBA00022679"/>
    </source>
</evidence>
<keyword evidence="6" id="KW-0418">Kinase</keyword>
<organism evidence="11 12">
    <name type="scientific">Lates japonicus</name>
    <name type="common">Japanese lates</name>
    <dbReference type="NCBI Taxonomy" id="270547"/>
    <lineage>
        <taxon>Eukaryota</taxon>
        <taxon>Metazoa</taxon>
        <taxon>Chordata</taxon>
        <taxon>Craniata</taxon>
        <taxon>Vertebrata</taxon>
        <taxon>Euteleostomi</taxon>
        <taxon>Actinopterygii</taxon>
        <taxon>Neopterygii</taxon>
        <taxon>Teleostei</taxon>
        <taxon>Neoteleostei</taxon>
        <taxon>Acanthomorphata</taxon>
        <taxon>Carangaria</taxon>
        <taxon>Carangaria incertae sedis</taxon>
        <taxon>Centropomidae</taxon>
        <taxon>Lates</taxon>
    </lineage>
</organism>
<keyword evidence="4" id="KW-0808">Transferase</keyword>